<dbReference type="SUPFAM" id="SSF47661">
    <property type="entry name" value="t-snare proteins"/>
    <property type="match status" value="1"/>
</dbReference>
<keyword evidence="2" id="KW-0813">Transport</keyword>
<dbReference type="GO" id="GO:0006887">
    <property type="term" value="P:exocytosis"/>
    <property type="evidence" value="ECO:0007669"/>
    <property type="project" value="TreeGrafter"/>
</dbReference>
<dbReference type="Proteomes" id="UP000825935">
    <property type="component" value="Chromosome 12"/>
</dbReference>
<evidence type="ECO:0000313" key="8">
    <source>
        <dbReference type="Proteomes" id="UP000825935"/>
    </source>
</evidence>
<dbReference type="InterPro" id="IPR006011">
    <property type="entry name" value="Syntaxin_N"/>
</dbReference>
<dbReference type="PANTHER" id="PTHR19957:SF251">
    <property type="entry name" value="SYNTAXIN-RELATED PROTEIN KNOLLE"/>
    <property type="match status" value="1"/>
</dbReference>
<dbReference type="GO" id="GO:0006886">
    <property type="term" value="P:intracellular protein transport"/>
    <property type="evidence" value="ECO:0007669"/>
    <property type="project" value="TreeGrafter"/>
</dbReference>
<dbReference type="PANTHER" id="PTHR19957">
    <property type="entry name" value="SYNTAXIN"/>
    <property type="match status" value="1"/>
</dbReference>
<dbReference type="InterPro" id="IPR000727">
    <property type="entry name" value="T_SNARE_dom"/>
</dbReference>
<dbReference type="GO" id="GO:0000149">
    <property type="term" value="F:SNARE binding"/>
    <property type="evidence" value="ECO:0007669"/>
    <property type="project" value="TreeGrafter"/>
</dbReference>
<dbReference type="Gene3D" id="1.20.58.70">
    <property type="match status" value="1"/>
</dbReference>
<dbReference type="GO" id="GO:0006906">
    <property type="term" value="P:vesicle fusion"/>
    <property type="evidence" value="ECO:0007669"/>
    <property type="project" value="TreeGrafter"/>
</dbReference>
<dbReference type="InterPro" id="IPR045242">
    <property type="entry name" value="Syntaxin"/>
</dbReference>
<reference evidence="7" key="1">
    <citation type="submission" date="2021-08" db="EMBL/GenBank/DDBJ databases">
        <title>WGS assembly of Ceratopteris richardii.</title>
        <authorList>
            <person name="Marchant D.B."/>
            <person name="Chen G."/>
            <person name="Jenkins J."/>
            <person name="Shu S."/>
            <person name="Leebens-Mack J."/>
            <person name="Grimwood J."/>
            <person name="Schmutz J."/>
            <person name="Soltis P."/>
            <person name="Soltis D."/>
            <person name="Chen Z.-H."/>
        </authorList>
    </citation>
    <scope>NUCLEOTIDE SEQUENCE</scope>
    <source>
        <strain evidence="7">Whitten #5841</strain>
        <tissue evidence="7">Leaf</tissue>
    </source>
</reference>
<feature type="domain" description="T-SNARE coiled-coil homology" evidence="6">
    <location>
        <begin position="205"/>
        <end position="267"/>
    </location>
</feature>
<keyword evidence="5" id="KW-0812">Transmembrane</keyword>
<comment type="similarity">
    <text evidence="1">Belongs to the syntaxin family.</text>
</comment>
<dbReference type="Gene3D" id="1.20.5.110">
    <property type="match status" value="1"/>
</dbReference>
<dbReference type="EMBL" id="CM035417">
    <property type="protein sequence ID" value="KAH7423456.1"/>
    <property type="molecule type" value="Genomic_DNA"/>
</dbReference>
<keyword evidence="8" id="KW-1185">Reference proteome</keyword>
<organism evidence="7 8">
    <name type="scientific">Ceratopteris richardii</name>
    <name type="common">Triangle waterfern</name>
    <dbReference type="NCBI Taxonomy" id="49495"/>
    <lineage>
        <taxon>Eukaryota</taxon>
        <taxon>Viridiplantae</taxon>
        <taxon>Streptophyta</taxon>
        <taxon>Embryophyta</taxon>
        <taxon>Tracheophyta</taxon>
        <taxon>Polypodiopsida</taxon>
        <taxon>Polypodiidae</taxon>
        <taxon>Polypodiales</taxon>
        <taxon>Pteridineae</taxon>
        <taxon>Pteridaceae</taxon>
        <taxon>Parkerioideae</taxon>
        <taxon>Ceratopteris</taxon>
    </lineage>
</organism>
<protein>
    <recommendedName>
        <fullName evidence="6">t-SNARE coiled-coil homology domain-containing protein</fullName>
    </recommendedName>
</protein>
<sequence length="303" mass="33831">MNDLKQSLLSSAGRASSSSHSQESNRNNAKLYNDNLASFFHKVDSIAFSTEALRQAFDALQEEQLKLPANDSSAFRSKMQTDMQKIISQSFAIKLSLDDLDQDNVKNRSIPGCHANSSVDRVRIFVTNGLRQRLSGFLSDFSAFQKKVRDDHRDDVRRRVFTVTGKLVSEESVNKMIESGEAETFLRKAIEGQGKSNEEKMKAMVRQIEDENASVRKLEESLLALQNIFLQMSVLVQMQGAELNDIERNMLEAMSYISAGVTDLESAADKKKSTNRCWVIAVVIVVLLVLAGVAVLLVCLFVL</sequence>
<keyword evidence="3" id="KW-0175">Coiled coil</keyword>
<comment type="caution">
    <text evidence="7">The sequence shown here is derived from an EMBL/GenBank/DDBJ whole genome shotgun (WGS) entry which is preliminary data.</text>
</comment>
<evidence type="ECO:0000256" key="5">
    <source>
        <dbReference type="SAM" id="Phobius"/>
    </source>
</evidence>
<dbReference type="OrthoDB" id="1914202at2759"/>
<proteinExistence type="inferred from homology"/>
<dbReference type="GO" id="GO:0031201">
    <property type="term" value="C:SNARE complex"/>
    <property type="evidence" value="ECO:0007669"/>
    <property type="project" value="TreeGrafter"/>
</dbReference>
<keyword evidence="2" id="KW-0653">Protein transport</keyword>
<evidence type="ECO:0000259" key="6">
    <source>
        <dbReference type="PROSITE" id="PS50192"/>
    </source>
</evidence>
<keyword evidence="5" id="KW-1133">Transmembrane helix</keyword>
<evidence type="ECO:0000256" key="2">
    <source>
        <dbReference type="ARBA" id="ARBA00022927"/>
    </source>
</evidence>
<gene>
    <name evidence="7" type="ORF">KP509_12G056500</name>
</gene>
<feature type="transmembrane region" description="Helical" evidence="5">
    <location>
        <begin position="278"/>
        <end position="302"/>
    </location>
</feature>
<dbReference type="GO" id="GO:0005886">
    <property type="term" value="C:plasma membrane"/>
    <property type="evidence" value="ECO:0007669"/>
    <property type="project" value="TreeGrafter"/>
</dbReference>
<evidence type="ECO:0000313" key="7">
    <source>
        <dbReference type="EMBL" id="KAH7423456.1"/>
    </source>
</evidence>
<dbReference type="AlphaFoldDB" id="A0A8T2TP23"/>
<dbReference type="OMA" id="WIMVIIF"/>
<evidence type="ECO:0000256" key="1">
    <source>
        <dbReference type="ARBA" id="ARBA00009063"/>
    </source>
</evidence>
<dbReference type="GO" id="GO:0012505">
    <property type="term" value="C:endomembrane system"/>
    <property type="evidence" value="ECO:0007669"/>
    <property type="project" value="TreeGrafter"/>
</dbReference>
<dbReference type="GO" id="GO:0005484">
    <property type="term" value="F:SNAP receptor activity"/>
    <property type="evidence" value="ECO:0007669"/>
    <property type="project" value="TreeGrafter"/>
</dbReference>
<feature type="coiled-coil region" evidence="3">
    <location>
        <begin position="201"/>
        <end position="228"/>
    </location>
</feature>
<keyword evidence="5" id="KW-0472">Membrane</keyword>
<evidence type="ECO:0000256" key="3">
    <source>
        <dbReference type="SAM" id="Coils"/>
    </source>
</evidence>
<dbReference type="SMART" id="SM00503">
    <property type="entry name" value="SynN"/>
    <property type="match status" value="1"/>
</dbReference>
<name>A0A8T2TP23_CERRI</name>
<feature type="region of interest" description="Disordered" evidence="4">
    <location>
        <begin position="1"/>
        <end position="26"/>
    </location>
</feature>
<dbReference type="Pfam" id="PF00804">
    <property type="entry name" value="Syntaxin"/>
    <property type="match status" value="1"/>
</dbReference>
<dbReference type="InterPro" id="IPR010989">
    <property type="entry name" value="SNARE"/>
</dbReference>
<accession>A0A8T2TP23</accession>
<dbReference type="PROSITE" id="PS50192">
    <property type="entry name" value="T_SNARE"/>
    <property type="match status" value="1"/>
</dbReference>
<evidence type="ECO:0000256" key="4">
    <source>
        <dbReference type="SAM" id="MobiDB-lite"/>
    </source>
</evidence>
<dbReference type="GO" id="GO:0048278">
    <property type="term" value="P:vesicle docking"/>
    <property type="evidence" value="ECO:0007669"/>
    <property type="project" value="TreeGrafter"/>
</dbReference>